<dbReference type="Proteomes" id="UP000315783">
    <property type="component" value="Unassembled WGS sequence"/>
</dbReference>
<organism evidence="2 3">
    <name type="scientific">Cordyceps javanica</name>
    <dbReference type="NCBI Taxonomy" id="43265"/>
    <lineage>
        <taxon>Eukaryota</taxon>
        <taxon>Fungi</taxon>
        <taxon>Dikarya</taxon>
        <taxon>Ascomycota</taxon>
        <taxon>Pezizomycotina</taxon>
        <taxon>Sordariomycetes</taxon>
        <taxon>Hypocreomycetidae</taxon>
        <taxon>Hypocreales</taxon>
        <taxon>Cordycipitaceae</taxon>
        <taxon>Cordyceps</taxon>
    </lineage>
</organism>
<reference evidence="2 3" key="1">
    <citation type="journal article" date="2019" name="Appl. Microbiol. Biotechnol.">
        <title>Genome sequence of Isaria javanica and comparative genome analysis insights into family S53 peptidase evolution in fungal entomopathogens.</title>
        <authorList>
            <person name="Lin R."/>
            <person name="Zhang X."/>
            <person name="Xin B."/>
            <person name="Zou M."/>
            <person name="Gao Y."/>
            <person name="Qin F."/>
            <person name="Hu Q."/>
            <person name="Xie B."/>
            <person name="Cheng X."/>
        </authorList>
    </citation>
    <scope>NUCLEOTIDE SEQUENCE [LARGE SCALE GENOMIC DNA]</scope>
    <source>
        <strain evidence="2 3">IJ1G</strain>
    </source>
</reference>
<dbReference type="EMBL" id="SPUK01000043">
    <property type="protein sequence ID" value="TQV90023.1"/>
    <property type="molecule type" value="Genomic_DNA"/>
</dbReference>
<feature type="region of interest" description="Disordered" evidence="1">
    <location>
        <begin position="43"/>
        <end position="72"/>
    </location>
</feature>
<dbReference type="OrthoDB" id="654211at2759"/>
<evidence type="ECO:0000313" key="2">
    <source>
        <dbReference type="EMBL" id="TQV90023.1"/>
    </source>
</evidence>
<gene>
    <name evidence="2" type="ORF">IF1G_11318</name>
</gene>
<evidence type="ECO:0000256" key="1">
    <source>
        <dbReference type="SAM" id="MobiDB-lite"/>
    </source>
</evidence>
<accession>A0A545UKN6</accession>
<proteinExistence type="predicted"/>
<comment type="caution">
    <text evidence="2">The sequence shown here is derived from an EMBL/GenBank/DDBJ whole genome shotgun (WGS) entry which is preliminary data.</text>
</comment>
<dbReference type="AlphaFoldDB" id="A0A545UKN6"/>
<feature type="region of interest" description="Disordered" evidence="1">
    <location>
        <begin position="161"/>
        <end position="204"/>
    </location>
</feature>
<feature type="compositionally biased region" description="Polar residues" evidence="1">
    <location>
        <begin position="43"/>
        <end position="68"/>
    </location>
</feature>
<protein>
    <submittedName>
        <fullName evidence="2">Uncharacterized protein</fullName>
    </submittedName>
</protein>
<evidence type="ECO:0000313" key="3">
    <source>
        <dbReference type="Proteomes" id="UP000315783"/>
    </source>
</evidence>
<sequence>MASNKLPLPAMLETTTGCDDVQPSAFQGSIPASYLLFYDTSSQGPRPVTKSTDQSSPSSPNIYVTPQPQRGKRLGSTLLPASQVIDDHTLRLPDNLMRTLDAAIVFQHDYERDSTAGFTIDDMIYAPLSETQLQFSSFVGLDQSICQGMSTIDPRTESFEFMTGREESSSLSLGDKQRSQGPKGSLLGDDPVFSGIPDSVSPKENIETNLDPVLHNDRWLTFSSPINQSMETQFCLALRCPHPSCNSKVLFKQFLDAIGPIQNIHQGLRR</sequence>
<name>A0A545UKN6_9HYPO</name>
<keyword evidence="3" id="KW-1185">Reference proteome</keyword>